<organism evidence="3">
    <name type="scientific">Anopheles marajoara</name>
    <dbReference type="NCBI Taxonomy" id="58244"/>
    <lineage>
        <taxon>Eukaryota</taxon>
        <taxon>Metazoa</taxon>
        <taxon>Ecdysozoa</taxon>
        <taxon>Arthropoda</taxon>
        <taxon>Hexapoda</taxon>
        <taxon>Insecta</taxon>
        <taxon>Pterygota</taxon>
        <taxon>Neoptera</taxon>
        <taxon>Endopterygota</taxon>
        <taxon>Diptera</taxon>
        <taxon>Nematocera</taxon>
        <taxon>Culicoidea</taxon>
        <taxon>Culicidae</taxon>
        <taxon>Anophelinae</taxon>
        <taxon>Anopheles</taxon>
    </lineage>
</organism>
<name>A0A2M4CFL0_9DIPT</name>
<dbReference type="EMBL" id="GGFJ01014962">
    <property type="protein sequence ID" value="MBW64103.1"/>
    <property type="molecule type" value="Transcribed_RNA"/>
</dbReference>
<proteinExistence type="predicted"/>
<sequence>MCNWPATIVVVVVVGRSALWPCLARGCTMYEYEREHERRNSLPGRTRRPDRANVLPFGQTKPWRWS</sequence>
<evidence type="ECO:0000256" key="1">
    <source>
        <dbReference type="SAM" id="MobiDB-lite"/>
    </source>
</evidence>
<feature type="region of interest" description="Disordered" evidence="1">
    <location>
        <begin position="37"/>
        <end position="66"/>
    </location>
</feature>
<feature type="signal peptide" evidence="2">
    <location>
        <begin position="1"/>
        <end position="24"/>
    </location>
</feature>
<keyword evidence="2" id="KW-0732">Signal</keyword>
<accession>A0A2M4CFL0</accession>
<dbReference type="AlphaFoldDB" id="A0A2M4CFL0"/>
<evidence type="ECO:0000313" key="3">
    <source>
        <dbReference type="EMBL" id="MBW64103.1"/>
    </source>
</evidence>
<feature type="chain" id="PRO_5014992791" evidence="2">
    <location>
        <begin position="25"/>
        <end position="66"/>
    </location>
</feature>
<reference evidence="3" key="1">
    <citation type="submission" date="2018-01" db="EMBL/GenBank/DDBJ databases">
        <title>An insight into the sialome of Amazonian anophelines.</title>
        <authorList>
            <person name="Ribeiro J.M."/>
            <person name="Scarpassa V."/>
            <person name="Calvo E."/>
        </authorList>
    </citation>
    <scope>NUCLEOTIDE SEQUENCE</scope>
    <source>
        <tissue evidence="3">Salivary glands</tissue>
    </source>
</reference>
<protein>
    <submittedName>
        <fullName evidence="3">Putative secreted protein</fullName>
    </submittedName>
</protein>
<evidence type="ECO:0000256" key="2">
    <source>
        <dbReference type="SAM" id="SignalP"/>
    </source>
</evidence>